<accession>A0ABZ0AWI2</accession>
<sequence length="126" mass="14640">MYVFHWRWVILLFISSLAGCAPSLHPGENYFPWSLLIRDNPDISINLHDNQWSIWVNGQDRTKDIGFSVKENNRLENVYFDIAIERPGDLPLLPEFRIQSVGGVKCTPCHERTGTWWHSYIEAKGP</sequence>
<dbReference type="PROSITE" id="PS51257">
    <property type="entry name" value="PROKAR_LIPOPROTEIN"/>
    <property type="match status" value="1"/>
</dbReference>
<protein>
    <submittedName>
        <fullName evidence="2">Uncharacterized protein</fullName>
    </submittedName>
</protein>
<evidence type="ECO:0000313" key="2">
    <source>
        <dbReference type="EMBL" id="WNO04004.1"/>
    </source>
</evidence>
<reference evidence="2 3" key="1">
    <citation type="submission" date="2023-08" db="EMBL/GenBank/DDBJ databases">
        <title>Rhodoferax potami sp. nov. and Rhodoferax mekongensis sp. nov., isolated from the Mekong River in Thailand.</title>
        <authorList>
            <person name="Kitikhun S."/>
            <person name="Charoenyingcharoen P."/>
            <person name="Siriarchawattana P."/>
            <person name="Likhitrattanapisal S."/>
            <person name="Nilsakha T."/>
            <person name="Chanpet A."/>
            <person name="Rattanawaree P."/>
            <person name="Ingsriswang S."/>
        </authorList>
    </citation>
    <scope>NUCLEOTIDE SEQUENCE [LARGE SCALE GENOMIC DNA]</scope>
    <source>
        <strain evidence="2 3">TBRC 17307</strain>
    </source>
</reference>
<evidence type="ECO:0000256" key="1">
    <source>
        <dbReference type="SAM" id="SignalP"/>
    </source>
</evidence>
<dbReference type="EMBL" id="CP132507">
    <property type="protein sequence ID" value="WNO04004.1"/>
    <property type="molecule type" value="Genomic_DNA"/>
</dbReference>
<gene>
    <name evidence="2" type="ORF">RAN89_13940</name>
</gene>
<dbReference type="RefSeq" id="WP_313866875.1">
    <property type="nucleotide sequence ID" value="NZ_CP132507.1"/>
</dbReference>
<keyword evidence="1" id="KW-0732">Signal</keyword>
<evidence type="ECO:0000313" key="3">
    <source>
        <dbReference type="Proteomes" id="UP001302257"/>
    </source>
</evidence>
<organism evidence="2 3">
    <name type="scientific">Rhodoferax mekongensis</name>
    <dbReference type="NCBI Taxonomy" id="3068341"/>
    <lineage>
        <taxon>Bacteria</taxon>
        <taxon>Pseudomonadati</taxon>
        <taxon>Pseudomonadota</taxon>
        <taxon>Betaproteobacteria</taxon>
        <taxon>Burkholderiales</taxon>
        <taxon>Comamonadaceae</taxon>
        <taxon>Rhodoferax</taxon>
    </lineage>
</organism>
<feature type="signal peptide" evidence="1">
    <location>
        <begin position="1"/>
        <end position="20"/>
    </location>
</feature>
<keyword evidence="3" id="KW-1185">Reference proteome</keyword>
<name>A0ABZ0AWI2_9BURK</name>
<proteinExistence type="predicted"/>
<dbReference type="Proteomes" id="UP001302257">
    <property type="component" value="Chromosome"/>
</dbReference>
<feature type="chain" id="PRO_5045308608" evidence="1">
    <location>
        <begin position="21"/>
        <end position="126"/>
    </location>
</feature>